<feature type="compositionally biased region" description="Polar residues" evidence="2">
    <location>
        <begin position="554"/>
        <end position="564"/>
    </location>
</feature>
<proteinExistence type="predicted"/>
<dbReference type="Proteomes" id="UP000199727">
    <property type="component" value="Unassembled WGS sequence"/>
</dbReference>
<dbReference type="AlphaFoldDB" id="A0A854Q7B4"/>
<feature type="compositionally biased region" description="Basic and acidic residues" evidence="2">
    <location>
        <begin position="391"/>
        <end position="405"/>
    </location>
</feature>
<dbReference type="SUPFAM" id="SSF101152">
    <property type="entry name" value="Mob1/phocein"/>
    <property type="match status" value="1"/>
</dbReference>
<comment type="caution">
    <text evidence="3">The sequence shown here is derived from an EMBL/GenBank/DDBJ whole genome shotgun (WGS) entry which is preliminary data.</text>
</comment>
<feature type="compositionally biased region" description="Basic and acidic residues" evidence="2">
    <location>
        <begin position="635"/>
        <end position="655"/>
    </location>
</feature>
<feature type="compositionally biased region" description="Basic and acidic residues" evidence="2">
    <location>
        <begin position="457"/>
        <end position="478"/>
    </location>
</feature>
<feature type="compositionally biased region" description="Low complexity" evidence="2">
    <location>
        <begin position="531"/>
        <end position="545"/>
    </location>
</feature>
<feature type="binding site" evidence="1">
    <location>
        <position position="105"/>
    </location>
    <ligand>
        <name>Zn(2+)</name>
        <dbReference type="ChEBI" id="CHEBI:29105"/>
    </ligand>
</feature>
<feature type="compositionally biased region" description="Basic and acidic residues" evidence="2">
    <location>
        <begin position="585"/>
        <end position="594"/>
    </location>
</feature>
<accession>A0A854Q7B4</accession>
<dbReference type="InterPro" id="IPR005301">
    <property type="entry name" value="MOB_kinase_act_fam"/>
</dbReference>
<feature type="compositionally biased region" description="Basic and acidic residues" evidence="2">
    <location>
        <begin position="609"/>
        <end position="618"/>
    </location>
</feature>
<feature type="compositionally biased region" description="Acidic residues" evidence="2">
    <location>
        <begin position="313"/>
        <end position="324"/>
    </location>
</feature>
<keyword evidence="1" id="KW-0862">Zinc</keyword>
<evidence type="ECO:0000256" key="1">
    <source>
        <dbReference type="PIRSR" id="PIRSR605301-1"/>
    </source>
</evidence>
<feature type="compositionally biased region" description="Basic and acidic residues" evidence="2">
    <location>
        <begin position="416"/>
        <end position="437"/>
    </location>
</feature>
<feature type="binding site" evidence="1">
    <location>
        <position position="187"/>
    </location>
    <ligand>
        <name>Zn(2+)</name>
        <dbReference type="ChEBI" id="CHEBI:29105"/>
    </ligand>
</feature>
<evidence type="ECO:0000313" key="4">
    <source>
        <dbReference type="Proteomes" id="UP000199727"/>
    </source>
</evidence>
<name>A0A854Q7B4_CRYNE</name>
<dbReference type="InterPro" id="IPR036703">
    <property type="entry name" value="MOB_kinase_act_sf"/>
</dbReference>
<evidence type="ECO:0000313" key="3">
    <source>
        <dbReference type="EMBL" id="OXG13840.1"/>
    </source>
</evidence>
<gene>
    <name evidence="3" type="ORF">C361_05982</name>
</gene>
<dbReference type="Gene3D" id="1.20.140.30">
    <property type="entry name" value="MOB kinase activator"/>
    <property type="match status" value="1"/>
</dbReference>
<dbReference type="EMBL" id="AMKT01000078">
    <property type="protein sequence ID" value="OXG13840.1"/>
    <property type="molecule type" value="Genomic_DNA"/>
</dbReference>
<feature type="compositionally biased region" description="Polar residues" evidence="2">
    <location>
        <begin position="447"/>
        <end position="456"/>
    </location>
</feature>
<dbReference type="Pfam" id="PF03637">
    <property type="entry name" value="Mob1_phocein"/>
    <property type="match status" value="1"/>
</dbReference>
<feature type="compositionally biased region" description="Polar residues" evidence="2">
    <location>
        <begin position="302"/>
        <end position="311"/>
    </location>
</feature>
<dbReference type="OrthoDB" id="10262609at2759"/>
<feature type="compositionally biased region" description="Low complexity" evidence="2">
    <location>
        <begin position="572"/>
        <end position="584"/>
    </location>
</feature>
<sequence>MIIQPPQGASSYRLKRGTKLSEVPPQPPTPSVPPLSTLNGPFQLAEYLALKVKHDPHDVNGLVKVPVGDGSMDGKGPDRDVWIYEQLRRIPIDLTPLITALLPICTRETCPQMRSSEWSYFCVAHGSGTRECSTIDYILHTLDSTVTLLNNSKHFPSRMHIPPASISHFPSIFRRLSRIFSHAYFHHREAFIMAEVENSLYARFVELCEAYELVGERLLVIPKEVVNQFRDDDEEDIGRDKGKGKASTLDEKDDVKEPAKIFNGTSKLAVRGSSTLGHNEMLGRGKTGRLTLAGDKDVAEGSSFTPATNATDAVEERENEEEEDHREIKLRSRSDSLSSLESTGSVQTAVHVSDIEALSQDIETGHVEDASPPPVAEVVTEEKKDEEEAPKDEIDLLEDETKLQEEADVAPLPVAEELKEEGAEQETKPVEETRPAEKQVQPKSDDQATLETFQEGDSSRVKEDKEVDKKKEAKLEDVRSDDEEEEKEATSSELPFETPAPIKVAPVVESSFSKPLATSEVPAQPESKTVESASQQEQTSTTTSANPELGPSPTGETFSEPSSESELETDHSPLSLELSPSTSSAEEKQDDKKGSLSKKRAKKAAQKARAKEREREAKAQAQAQIESEVLENSGETDKLENNKDTEKEKQRYNTT</sequence>
<reference evidence="3 4" key="1">
    <citation type="submission" date="2017-06" db="EMBL/GenBank/DDBJ databases">
        <title>Global population genomics of the pathogenic fungus Cryptococcus neoformans var. grubii.</title>
        <authorList>
            <person name="Cuomo C."/>
            <person name="Litvintseva A."/>
            <person name="Chen Y."/>
            <person name="Young S."/>
            <person name="Zeng Q."/>
            <person name="Chapman S."/>
            <person name="Gujja S."/>
            <person name="Saif S."/>
            <person name="Birren B."/>
        </authorList>
    </citation>
    <scope>NUCLEOTIDE SEQUENCE [LARGE SCALE GENOMIC DNA]</scope>
    <source>
        <strain evidence="3 4">Tu259-1</strain>
    </source>
</reference>
<organism evidence="3 4">
    <name type="scientific">Cryptococcus neoformans Tu259-1</name>
    <dbReference type="NCBI Taxonomy" id="1230072"/>
    <lineage>
        <taxon>Eukaryota</taxon>
        <taxon>Fungi</taxon>
        <taxon>Dikarya</taxon>
        <taxon>Basidiomycota</taxon>
        <taxon>Agaricomycotina</taxon>
        <taxon>Tremellomycetes</taxon>
        <taxon>Tremellales</taxon>
        <taxon>Cryptococcaceae</taxon>
        <taxon>Cryptococcus</taxon>
        <taxon>Cryptococcus neoformans species complex</taxon>
    </lineage>
</organism>
<feature type="binding site" evidence="1">
    <location>
        <position position="182"/>
    </location>
    <ligand>
        <name>Zn(2+)</name>
        <dbReference type="ChEBI" id="CHEBI:29105"/>
    </ligand>
</feature>
<keyword evidence="1" id="KW-0479">Metal-binding</keyword>
<evidence type="ECO:0000256" key="2">
    <source>
        <dbReference type="SAM" id="MobiDB-lite"/>
    </source>
</evidence>
<feature type="region of interest" description="Disordered" evidence="2">
    <location>
        <begin position="297"/>
        <end position="655"/>
    </location>
</feature>
<protein>
    <submittedName>
        <fullName evidence="3">Mob1 family protein</fullName>
    </submittedName>
</protein>
<dbReference type="PANTHER" id="PTHR22599">
    <property type="entry name" value="MPS ONE BINDER KINASE ACTIVATOR-LIKE MOB"/>
    <property type="match status" value="1"/>
</dbReference>
<feature type="compositionally biased region" description="Basic and acidic residues" evidence="2">
    <location>
        <begin position="325"/>
        <end position="334"/>
    </location>
</feature>
<dbReference type="SMART" id="SM01388">
    <property type="entry name" value="Mob1_phocein"/>
    <property type="match status" value="1"/>
</dbReference>
<feature type="compositionally biased region" description="Pro residues" evidence="2">
    <location>
        <begin position="24"/>
        <end position="33"/>
    </location>
</feature>
<feature type="binding site" evidence="1">
    <location>
        <position position="110"/>
    </location>
    <ligand>
        <name>Zn(2+)</name>
        <dbReference type="ChEBI" id="CHEBI:29105"/>
    </ligand>
</feature>
<feature type="region of interest" description="Disordered" evidence="2">
    <location>
        <begin position="1"/>
        <end position="36"/>
    </location>
</feature>
<feature type="compositionally biased region" description="Basic residues" evidence="2">
    <location>
        <begin position="595"/>
        <end position="608"/>
    </location>
</feature>